<reference evidence="14" key="1">
    <citation type="submission" date="2017-01" db="EMBL/GenBank/DDBJ databases">
        <title>Genome Analysis of Deinococcus marmoris KOPRI26562.</title>
        <authorList>
            <person name="Kim J.H."/>
            <person name="Oh H.-M."/>
        </authorList>
    </citation>
    <scope>NUCLEOTIDE SEQUENCE [LARGE SCALE GENOMIC DNA]</scope>
    <source>
        <strain evidence="14">PAMC 26633</strain>
    </source>
</reference>
<gene>
    <name evidence="13" type="ORF">BSU04_08720</name>
</gene>
<dbReference type="OrthoDB" id="9776710at2"/>
<feature type="transmembrane region" description="Helical" evidence="12">
    <location>
        <begin position="339"/>
        <end position="362"/>
    </location>
</feature>
<dbReference type="InterPro" id="IPR003317">
    <property type="entry name" value="Cyt-d_oxidase_su2"/>
</dbReference>
<comment type="caution">
    <text evidence="13">The sequence shown here is derived from an EMBL/GenBank/DDBJ whole genome shotgun (WGS) entry which is preliminary data.</text>
</comment>
<dbReference type="GO" id="GO:0046872">
    <property type="term" value="F:metal ion binding"/>
    <property type="evidence" value="ECO:0007669"/>
    <property type="project" value="UniProtKB-KW"/>
</dbReference>
<keyword evidence="4" id="KW-1003">Cell membrane</keyword>
<evidence type="ECO:0000256" key="5">
    <source>
        <dbReference type="ARBA" id="ARBA00022617"/>
    </source>
</evidence>
<feature type="transmembrane region" description="Helical" evidence="12">
    <location>
        <begin position="297"/>
        <end position="319"/>
    </location>
</feature>
<evidence type="ECO:0000256" key="2">
    <source>
        <dbReference type="ARBA" id="ARBA00007543"/>
    </source>
</evidence>
<dbReference type="GO" id="GO:0005886">
    <property type="term" value="C:plasma membrane"/>
    <property type="evidence" value="ECO:0007669"/>
    <property type="project" value="UniProtKB-SubCell"/>
</dbReference>
<evidence type="ECO:0000313" key="13">
    <source>
        <dbReference type="EMBL" id="OXC79244.1"/>
    </source>
</evidence>
<name>A0A226X727_CABSO</name>
<evidence type="ECO:0000256" key="9">
    <source>
        <dbReference type="ARBA" id="ARBA00022989"/>
    </source>
</evidence>
<keyword evidence="5" id="KW-0349">Heme</keyword>
<organism evidence="13 14">
    <name type="scientific">Caballeronia sordidicola</name>
    <name type="common">Burkholderia sordidicola</name>
    <dbReference type="NCBI Taxonomy" id="196367"/>
    <lineage>
        <taxon>Bacteria</taxon>
        <taxon>Pseudomonadati</taxon>
        <taxon>Pseudomonadota</taxon>
        <taxon>Betaproteobacteria</taxon>
        <taxon>Burkholderiales</taxon>
        <taxon>Burkholderiaceae</taxon>
        <taxon>Caballeronia</taxon>
    </lineage>
</organism>
<dbReference type="EMBL" id="MTHB01000046">
    <property type="protein sequence ID" value="OXC79244.1"/>
    <property type="molecule type" value="Genomic_DNA"/>
</dbReference>
<keyword evidence="8" id="KW-0249">Electron transport</keyword>
<keyword evidence="6 12" id="KW-0812">Transmembrane</keyword>
<dbReference type="RefSeq" id="WP_089160137.1">
    <property type="nucleotide sequence ID" value="NZ_MTHB01000046.1"/>
</dbReference>
<keyword evidence="10" id="KW-0408">Iron</keyword>
<protein>
    <submittedName>
        <fullName evidence="13">Cytochrome d ubiquinol oxidase subunit II</fullName>
    </submittedName>
</protein>
<keyword evidence="11 12" id="KW-0472">Membrane</keyword>
<dbReference type="NCBIfam" id="TIGR00203">
    <property type="entry name" value="cydB"/>
    <property type="match status" value="1"/>
</dbReference>
<comment type="subcellular location">
    <subcellularLocation>
        <location evidence="1">Cell membrane</location>
        <topology evidence="1">Multi-pass membrane protein</topology>
    </subcellularLocation>
</comment>
<sequence length="379" mass="40860">MFEPDTLRLAWWLLIIVLFAGFVVTDGFDLGALILLPWVGKTDEQRRVVLNAVGATWEGNQTWLITAVGATFAAFPQVYAVSFSGAYIVMMLALFALFARPVGFDYRSKLQSRRWRTAWDWALFAGGLVPAVAFGLLVGNLFIGLPFRLDSDFRMAYSGHFTSLFQPFAVLVAVAAVALCAMHGGAYVQRRTEPAFARAVGRRTSGAALIFTLLFVICGAWLATSLPGLRFDTAALLQAPAAGSARLPQHVAGGWTGNFVRCPGLLALPLLAVLGAMATALLSRTAHWTAAFCSSSLTVLAAIFTAGVTLFPVLLPSSIDPASSLTLWNASSSPRTLKIMLIVAALFVPLIVLYTGWVYRVLRGPITVEDIRSHGAKLY</sequence>
<proteinExistence type="inferred from homology"/>
<keyword evidence="7" id="KW-0479">Metal-binding</keyword>
<evidence type="ECO:0000256" key="7">
    <source>
        <dbReference type="ARBA" id="ARBA00022723"/>
    </source>
</evidence>
<dbReference type="Proteomes" id="UP000214720">
    <property type="component" value="Unassembled WGS sequence"/>
</dbReference>
<dbReference type="PIRSF" id="PIRSF000267">
    <property type="entry name" value="Cyt_oxidse_sub2"/>
    <property type="match status" value="1"/>
</dbReference>
<accession>A0A226X727</accession>
<dbReference type="Pfam" id="PF02322">
    <property type="entry name" value="Cyt_bd_oxida_II"/>
    <property type="match status" value="1"/>
</dbReference>
<evidence type="ECO:0000256" key="6">
    <source>
        <dbReference type="ARBA" id="ARBA00022692"/>
    </source>
</evidence>
<evidence type="ECO:0000256" key="12">
    <source>
        <dbReference type="SAM" id="Phobius"/>
    </source>
</evidence>
<evidence type="ECO:0000256" key="10">
    <source>
        <dbReference type="ARBA" id="ARBA00023004"/>
    </source>
</evidence>
<dbReference type="GO" id="GO:0019646">
    <property type="term" value="P:aerobic electron transport chain"/>
    <property type="evidence" value="ECO:0007669"/>
    <property type="project" value="TreeGrafter"/>
</dbReference>
<dbReference type="PANTHER" id="PTHR43141:SF5">
    <property type="entry name" value="CYTOCHROME BD-I UBIQUINOL OXIDASE SUBUNIT 2"/>
    <property type="match status" value="1"/>
</dbReference>
<evidence type="ECO:0000256" key="1">
    <source>
        <dbReference type="ARBA" id="ARBA00004651"/>
    </source>
</evidence>
<feature type="transmembrane region" description="Helical" evidence="12">
    <location>
        <begin position="12"/>
        <end position="36"/>
    </location>
</feature>
<dbReference type="GO" id="GO:0016682">
    <property type="term" value="F:oxidoreductase activity, acting on diphenols and related substances as donors, oxygen as acceptor"/>
    <property type="evidence" value="ECO:0007669"/>
    <property type="project" value="TreeGrafter"/>
</dbReference>
<feature type="transmembrane region" description="Helical" evidence="12">
    <location>
        <begin position="265"/>
        <end position="285"/>
    </location>
</feature>
<feature type="transmembrane region" description="Helical" evidence="12">
    <location>
        <begin position="164"/>
        <end position="185"/>
    </location>
</feature>
<evidence type="ECO:0000256" key="4">
    <source>
        <dbReference type="ARBA" id="ARBA00022475"/>
    </source>
</evidence>
<dbReference type="GO" id="GO:0009055">
    <property type="term" value="F:electron transfer activity"/>
    <property type="evidence" value="ECO:0007669"/>
    <property type="project" value="TreeGrafter"/>
</dbReference>
<evidence type="ECO:0000313" key="14">
    <source>
        <dbReference type="Proteomes" id="UP000214720"/>
    </source>
</evidence>
<keyword evidence="3" id="KW-0813">Transport</keyword>
<feature type="transmembrane region" description="Helical" evidence="12">
    <location>
        <begin position="121"/>
        <end position="144"/>
    </location>
</feature>
<dbReference type="AlphaFoldDB" id="A0A226X727"/>
<evidence type="ECO:0000256" key="11">
    <source>
        <dbReference type="ARBA" id="ARBA00023136"/>
    </source>
</evidence>
<feature type="transmembrane region" description="Helical" evidence="12">
    <location>
        <begin position="206"/>
        <end position="223"/>
    </location>
</feature>
<comment type="similarity">
    <text evidence="2">Belongs to the cytochrome ubiquinol oxidase subunit 2 family.</text>
</comment>
<feature type="transmembrane region" description="Helical" evidence="12">
    <location>
        <begin position="78"/>
        <end position="100"/>
    </location>
</feature>
<keyword evidence="9 12" id="KW-1133">Transmembrane helix</keyword>
<evidence type="ECO:0000256" key="8">
    <source>
        <dbReference type="ARBA" id="ARBA00022982"/>
    </source>
</evidence>
<evidence type="ECO:0000256" key="3">
    <source>
        <dbReference type="ARBA" id="ARBA00022448"/>
    </source>
</evidence>
<dbReference type="GO" id="GO:0070069">
    <property type="term" value="C:cytochrome complex"/>
    <property type="evidence" value="ECO:0007669"/>
    <property type="project" value="TreeGrafter"/>
</dbReference>
<dbReference type="PANTHER" id="PTHR43141">
    <property type="entry name" value="CYTOCHROME BD2 SUBUNIT II"/>
    <property type="match status" value="1"/>
</dbReference>